<dbReference type="Proteomes" id="UP000182057">
    <property type="component" value="Unassembled WGS sequence"/>
</dbReference>
<dbReference type="Pfam" id="PF05598">
    <property type="entry name" value="DUF772"/>
    <property type="match status" value="1"/>
</dbReference>
<organism evidence="8 9">
    <name type="scientific">Tannerella forsythia</name>
    <name type="common">Bacteroides forsythus</name>
    <dbReference type="NCBI Taxonomy" id="28112"/>
    <lineage>
        <taxon>Bacteria</taxon>
        <taxon>Pseudomonadati</taxon>
        <taxon>Bacteroidota</taxon>
        <taxon>Bacteroidia</taxon>
        <taxon>Bacteroidales</taxon>
        <taxon>Tannerellaceae</taxon>
        <taxon>Tannerella</taxon>
    </lineage>
</organism>
<dbReference type="InterPro" id="IPR047959">
    <property type="entry name" value="Transpos_IS5"/>
</dbReference>
<evidence type="ECO:0000256" key="1">
    <source>
        <dbReference type="ARBA" id="ARBA00003544"/>
    </source>
</evidence>
<dbReference type="PANTHER" id="PTHR35604">
    <property type="entry name" value="TRANSPOSASE INSH FOR INSERTION SEQUENCE ELEMENT IS5A-RELATED"/>
    <property type="match status" value="1"/>
</dbReference>
<accession>A0A1D3UX78</accession>
<evidence type="ECO:0000313" key="9">
    <source>
        <dbReference type="Proteomes" id="UP000182057"/>
    </source>
</evidence>
<dbReference type="InterPro" id="IPR008490">
    <property type="entry name" value="Transposase_InsH_N"/>
</dbReference>
<dbReference type="EMBL" id="FMMM01000082">
    <property type="protein sequence ID" value="SCQ24705.1"/>
    <property type="molecule type" value="Genomic_DNA"/>
</dbReference>
<feature type="domain" description="Transposase InsH N-terminal" evidence="7">
    <location>
        <begin position="1"/>
        <end position="51"/>
    </location>
</feature>
<gene>
    <name evidence="8" type="ORF">TFUB20_02649</name>
</gene>
<comment type="similarity">
    <text evidence="2">Belongs to the transposase 11 family.</text>
</comment>
<sequence length="295" mass="33349">MFKILLLETWYGLSDYEVEERINDSLLFSEFLGLDLGFPSPDHSTISRFRSELTRLGIMDKLLRELNKQFKKHGISRIDQGAIVDASIVDSPYAPDGSVVIEVAEDREDTRSEEARTQEEAYLCELKSGKPGVDSEARWVRKGRHYRYGYKKHVLTDEQGLAEAVVTTSANCSDTVVLPELIKKSKLPGGIGVLADKGYCSKKNSEYLARQGLIGGIMLKAHRGKVLSESRKRFNRIISKTRCLIERTFGSIRRWFSGGRCRYRGLAKTHTRNILEAMAYNLKRMPGLLVLQGAK</sequence>
<dbReference type="GO" id="GO:0003677">
    <property type="term" value="F:DNA binding"/>
    <property type="evidence" value="ECO:0007669"/>
    <property type="project" value="UniProtKB-KW"/>
</dbReference>
<evidence type="ECO:0000259" key="7">
    <source>
        <dbReference type="Pfam" id="PF05598"/>
    </source>
</evidence>
<feature type="domain" description="Transposase IS4-like" evidence="6">
    <location>
        <begin position="121"/>
        <end position="282"/>
    </location>
</feature>
<protein>
    <submittedName>
        <fullName evidence="8">Transposase DDE domain protein</fullName>
    </submittedName>
</protein>
<dbReference type="PANTHER" id="PTHR35604:SF2">
    <property type="entry name" value="TRANSPOSASE INSH FOR INSERTION SEQUENCE ELEMENT IS5A-RELATED"/>
    <property type="match status" value="1"/>
</dbReference>
<name>A0A1D3UX78_TANFO</name>
<evidence type="ECO:0000256" key="5">
    <source>
        <dbReference type="ARBA" id="ARBA00023172"/>
    </source>
</evidence>
<keyword evidence="3" id="KW-0815">Transposition</keyword>
<proteinExistence type="inferred from homology"/>
<dbReference type="GO" id="GO:0006313">
    <property type="term" value="P:DNA transposition"/>
    <property type="evidence" value="ECO:0007669"/>
    <property type="project" value="InterPro"/>
</dbReference>
<dbReference type="AlphaFoldDB" id="A0A1D3UX78"/>
<evidence type="ECO:0000256" key="2">
    <source>
        <dbReference type="ARBA" id="ARBA00010075"/>
    </source>
</evidence>
<dbReference type="Pfam" id="PF01609">
    <property type="entry name" value="DDE_Tnp_1"/>
    <property type="match status" value="1"/>
</dbReference>
<keyword evidence="5" id="KW-0233">DNA recombination</keyword>
<dbReference type="GO" id="GO:0004803">
    <property type="term" value="F:transposase activity"/>
    <property type="evidence" value="ECO:0007669"/>
    <property type="project" value="InterPro"/>
</dbReference>
<comment type="function">
    <text evidence="1">Involved in the transposition of the insertion sequence IS5.</text>
</comment>
<reference evidence="8 9" key="1">
    <citation type="submission" date="2016-09" db="EMBL/GenBank/DDBJ databases">
        <authorList>
            <person name="Capua I."/>
            <person name="De Benedictis P."/>
            <person name="Joannis T."/>
            <person name="Lombin L.H."/>
            <person name="Cattoli G."/>
        </authorList>
    </citation>
    <scope>NUCLEOTIDE SEQUENCE [LARGE SCALE GENOMIC DNA]</scope>
    <source>
        <strain evidence="8 9">UB20</strain>
    </source>
</reference>
<dbReference type="NCBIfam" id="NF033581">
    <property type="entry name" value="transpos_IS5_4"/>
    <property type="match status" value="1"/>
</dbReference>
<evidence type="ECO:0000313" key="8">
    <source>
        <dbReference type="EMBL" id="SCQ24705.1"/>
    </source>
</evidence>
<keyword evidence="4" id="KW-0238">DNA-binding</keyword>
<evidence type="ECO:0000259" key="6">
    <source>
        <dbReference type="Pfam" id="PF01609"/>
    </source>
</evidence>
<evidence type="ECO:0000256" key="4">
    <source>
        <dbReference type="ARBA" id="ARBA00023125"/>
    </source>
</evidence>
<dbReference type="InterPro" id="IPR002559">
    <property type="entry name" value="Transposase_11"/>
</dbReference>
<evidence type="ECO:0000256" key="3">
    <source>
        <dbReference type="ARBA" id="ARBA00022578"/>
    </source>
</evidence>